<accession>A0A553K211</accession>
<gene>
    <name evidence="5" type="ORF">FOJ82_06400</name>
</gene>
<dbReference type="SUPFAM" id="SSF46785">
    <property type="entry name" value="Winged helix' DNA-binding domain"/>
    <property type="match status" value="1"/>
</dbReference>
<dbReference type="AlphaFoldDB" id="A0A553K211"/>
<dbReference type="GO" id="GO:0003677">
    <property type="term" value="F:DNA binding"/>
    <property type="evidence" value="ECO:0007669"/>
    <property type="project" value="UniProtKB-KW"/>
</dbReference>
<dbReference type="SMART" id="SM00418">
    <property type="entry name" value="HTH_ARSR"/>
    <property type="match status" value="1"/>
</dbReference>
<keyword evidence="2" id="KW-0238">DNA-binding</keyword>
<keyword evidence="1" id="KW-0805">Transcription regulation</keyword>
<dbReference type="InterPro" id="IPR036390">
    <property type="entry name" value="WH_DNA-bd_sf"/>
</dbReference>
<dbReference type="InterPro" id="IPR036388">
    <property type="entry name" value="WH-like_DNA-bd_sf"/>
</dbReference>
<dbReference type="InterPro" id="IPR011991">
    <property type="entry name" value="ArsR-like_HTH"/>
</dbReference>
<dbReference type="OrthoDB" id="3733172at2"/>
<dbReference type="GO" id="GO:0003700">
    <property type="term" value="F:DNA-binding transcription factor activity"/>
    <property type="evidence" value="ECO:0007669"/>
    <property type="project" value="InterPro"/>
</dbReference>
<organism evidence="5 6">
    <name type="scientific">Tessaracoccus rhinocerotis</name>
    <dbReference type="NCBI Taxonomy" id="1689449"/>
    <lineage>
        <taxon>Bacteria</taxon>
        <taxon>Bacillati</taxon>
        <taxon>Actinomycetota</taxon>
        <taxon>Actinomycetes</taxon>
        <taxon>Propionibacteriales</taxon>
        <taxon>Propionibacteriaceae</taxon>
        <taxon>Tessaracoccus</taxon>
    </lineage>
</organism>
<dbReference type="PANTHER" id="PTHR33154">
    <property type="entry name" value="TRANSCRIPTIONAL REGULATOR, ARSR FAMILY"/>
    <property type="match status" value="1"/>
</dbReference>
<dbReference type="InterPro" id="IPR051081">
    <property type="entry name" value="HTH_MetalResp_TranReg"/>
</dbReference>
<evidence type="ECO:0000313" key="5">
    <source>
        <dbReference type="EMBL" id="TRY18742.1"/>
    </source>
</evidence>
<dbReference type="Gene3D" id="1.10.10.10">
    <property type="entry name" value="Winged helix-like DNA-binding domain superfamily/Winged helix DNA-binding domain"/>
    <property type="match status" value="1"/>
</dbReference>
<dbReference type="PANTHER" id="PTHR33154:SF15">
    <property type="entry name" value="REGULATORY PROTEIN ARSR"/>
    <property type="match status" value="1"/>
</dbReference>
<reference evidence="5 6" key="1">
    <citation type="submission" date="2019-07" db="EMBL/GenBank/DDBJ databases">
        <authorList>
            <person name="Zhou L.-Y."/>
        </authorList>
    </citation>
    <scope>NUCLEOTIDE SEQUENCE [LARGE SCALE GENOMIC DNA]</scope>
    <source>
        <strain evidence="5 6">YIM 101269</strain>
    </source>
</reference>
<dbReference type="CDD" id="cd00090">
    <property type="entry name" value="HTH_ARSR"/>
    <property type="match status" value="1"/>
</dbReference>
<proteinExistence type="predicted"/>
<keyword evidence="6" id="KW-1185">Reference proteome</keyword>
<feature type="domain" description="HTH arsR-type" evidence="4">
    <location>
        <begin position="12"/>
        <end position="89"/>
    </location>
</feature>
<evidence type="ECO:0000256" key="1">
    <source>
        <dbReference type="ARBA" id="ARBA00023015"/>
    </source>
</evidence>
<evidence type="ECO:0000256" key="2">
    <source>
        <dbReference type="ARBA" id="ARBA00023125"/>
    </source>
</evidence>
<keyword evidence="3" id="KW-0804">Transcription</keyword>
<evidence type="ECO:0000256" key="3">
    <source>
        <dbReference type="ARBA" id="ARBA00023163"/>
    </source>
</evidence>
<dbReference type="Pfam" id="PF12840">
    <property type="entry name" value="HTH_20"/>
    <property type="match status" value="1"/>
</dbReference>
<dbReference type="Proteomes" id="UP000317638">
    <property type="component" value="Unassembled WGS sequence"/>
</dbReference>
<name>A0A553K211_9ACTN</name>
<evidence type="ECO:0000259" key="4">
    <source>
        <dbReference type="SMART" id="SM00418"/>
    </source>
</evidence>
<sequence length="189" mass="21582">MEQPKSVVHEPERIRALAHPLRLQLLDLLGQHGELTATECAEHTDESVASCSFHLRMLEKYGFIERAEQRGREKPWRRTSEGLVTEADPEFPETVLASTELAVQTVTHRAEAFRRVAARMDDESKDWLDATQVSNVGFWATVEEVSALGAEITEIITRFQDRRDPERRPEGARFIHALSLIYAEPHTRP</sequence>
<dbReference type="InterPro" id="IPR001845">
    <property type="entry name" value="HTH_ArsR_DNA-bd_dom"/>
</dbReference>
<comment type="caution">
    <text evidence="5">The sequence shown here is derived from an EMBL/GenBank/DDBJ whole genome shotgun (WGS) entry which is preliminary data.</text>
</comment>
<evidence type="ECO:0000313" key="6">
    <source>
        <dbReference type="Proteomes" id="UP000317638"/>
    </source>
</evidence>
<protein>
    <submittedName>
        <fullName evidence="5">Winged helix-turn-helix transcriptional regulator</fullName>
    </submittedName>
</protein>
<dbReference type="RefSeq" id="WP_143937634.1">
    <property type="nucleotide sequence ID" value="NZ_VKKG01000002.1"/>
</dbReference>
<dbReference type="EMBL" id="VKKG01000002">
    <property type="protein sequence ID" value="TRY18742.1"/>
    <property type="molecule type" value="Genomic_DNA"/>
</dbReference>